<dbReference type="EMBL" id="GBXM01046121">
    <property type="protein sequence ID" value="JAH62456.1"/>
    <property type="molecule type" value="Transcribed_RNA"/>
</dbReference>
<organism evidence="1">
    <name type="scientific">Anguilla anguilla</name>
    <name type="common">European freshwater eel</name>
    <name type="synonym">Muraena anguilla</name>
    <dbReference type="NCBI Taxonomy" id="7936"/>
    <lineage>
        <taxon>Eukaryota</taxon>
        <taxon>Metazoa</taxon>
        <taxon>Chordata</taxon>
        <taxon>Craniata</taxon>
        <taxon>Vertebrata</taxon>
        <taxon>Euteleostomi</taxon>
        <taxon>Actinopterygii</taxon>
        <taxon>Neopterygii</taxon>
        <taxon>Teleostei</taxon>
        <taxon>Anguilliformes</taxon>
        <taxon>Anguillidae</taxon>
        <taxon>Anguilla</taxon>
    </lineage>
</organism>
<evidence type="ECO:0000313" key="1">
    <source>
        <dbReference type="EMBL" id="JAH62456.1"/>
    </source>
</evidence>
<proteinExistence type="predicted"/>
<reference evidence="1" key="2">
    <citation type="journal article" date="2015" name="Fish Shellfish Immunol.">
        <title>Early steps in the European eel (Anguilla anguilla)-Vibrio vulnificus interaction in the gills: Role of the RtxA13 toxin.</title>
        <authorList>
            <person name="Callol A."/>
            <person name="Pajuelo D."/>
            <person name="Ebbesson L."/>
            <person name="Teles M."/>
            <person name="MacKenzie S."/>
            <person name="Amaro C."/>
        </authorList>
    </citation>
    <scope>NUCLEOTIDE SEQUENCE</scope>
</reference>
<reference evidence="1" key="1">
    <citation type="submission" date="2014-11" db="EMBL/GenBank/DDBJ databases">
        <authorList>
            <person name="Amaro Gonzalez C."/>
        </authorList>
    </citation>
    <scope>NUCLEOTIDE SEQUENCE</scope>
</reference>
<sequence length="48" mass="5370">MIVQFSNSSPFLSHNNLADPHQSGFIAGHSAEPVFPLVMLQWQLLLCF</sequence>
<accession>A0A0E9U9E2</accession>
<protein>
    <submittedName>
        <fullName evidence="1">Uncharacterized protein</fullName>
    </submittedName>
</protein>
<name>A0A0E9U9E2_ANGAN</name>
<dbReference type="AlphaFoldDB" id="A0A0E9U9E2"/>